<evidence type="ECO:0000256" key="5">
    <source>
        <dbReference type="ARBA" id="ARBA00022824"/>
    </source>
</evidence>
<accession>A0A4T0FK87</accession>
<dbReference type="Pfam" id="PF06417">
    <property type="entry name" value="EMC4"/>
    <property type="match status" value="1"/>
</dbReference>
<comment type="subcellular location">
    <subcellularLocation>
        <location evidence="1">Endoplasmic reticulum membrane</location>
        <topology evidence="1">Multi-pass membrane protein</topology>
    </subcellularLocation>
</comment>
<feature type="transmembrane region" description="Helical" evidence="8">
    <location>
        <begin position="77"/>
        <end position="102"/>
    </location>
</feature>
<evidence type="ECO:0000256" key="4">
    <source>
        <dbReference type="ARBA" id="ARBA00022692"/>
    </source>
</evidence>
<dbReference type="OrthoDB" id="369569at2759"/>
<sequence>MTDWSLNYLSNAAEQPKSDPPGFIPNQPIKKRRNQAQATVEQTHQANKKSLELRAIKHNKAWETAIAPGKALFTTAFMMYMSGSGIQIFSISIVFMTVWNALKGFTKVESTFKPFQINQTIPHATLTHSNEQLDFTPQKLAFIACQVAALALGLYKADTMGLLPTRPSDWIEFWQPQPLTAMSPGSVKPLY</sequence>
<evidence type="ECO:0000313" key="9">
    <source>
        <dbReference type="EMBL" id="TIA87824.1"/>
    </source>
</evidence>
<keyword evidence="4 8" id="KW-0812">Transmembrane</keyword>
<evidence type="ECO:0000256" key="2">
    <source>
        <dbReference type="ARBA" id="ARBA00007715"/>
    </source>
</evidence>
<evidence type="ECO:0000313" key="10">
    <source>
        <dbReference type="Proteomes" id="UP000310189"/>
    </source>
</evidence>
<dbReference type="InterPro" id="IPR009445">
    <property type="entry name" value="TMEM85/Emc4"/>
</dbReference>
<dbReference type="PANTHER" id="PTHR19315">
    <property type="entry name" value="ER MEMBRANE PROTEIN COMPLEX SUBUNIT 4"/>
    <property type="match status" value="1"/>
</dbReference>
<dbReference type="AlphaFoldDB" id="A0A4T0FK87"/>
<keyword evidence="5" id="KW-0256">Endoplasmic reticulum</keyword>
<protein>
    <recommendedName>
        <fullName evidence="3">ER membrane protein complex subunit 4</fullName>
    </recommendedName>
</protein>
<comment type="caution">
    <text evidence="9">The sequence shown here is derived from an EMBL/GenBank/DDBJ whole genome shotgun (WGS) entry which is preliminary data.</text>
</comment>
<evidence type="ECO:0000256" key="7">
    <source>
        <dbReference type="ARBA" id="ARBA00023136"/>
    </source>
</evidence>
<keyword evidence="10" id="KW-1185">Reference proteome</keyword>
<evidence type="ECO:0000256" key="1">
    <source>
        <dbReference type="ARBA" id="ARBA00004477"/>
    </source>
</evidence>
<dbReference type="EMBL" id="SPNW01000047">
    <property type="protein sequence ID" value="TIA87824.1"/>
    <property type="molecule type" value="Genomic_DNA"/>
</dbReference>
<evidence type="ECO:0000256" key="3">
    <source>
        <dbReference type="ARBA" id="ARBA00020820"/>
    </source>
</evidence>
<comment type="similarity">
    <text evidence="2">Belongs to the EMC4 family.</text>
</comment>
<keyword evidence="6 8" id="KW-1133">Transmembrane helix</keyword>
<evidence type="ECO:0000256" key="8">
    <source>
        <dbReference type="SAM" id="Phobius"/>
    </source>
</evidence>
<proteinExistence type="inferred from homology"/>
<reference evidence="9 10" key="1">
    <citation type="submission" date="2019-03" db="EMBL/GenBank/DDBJ databases">
        <title>Sequencing 23 genomes of Wallemia ichthyophaga.</title>
        <authorList>
            <person name="Gostincar C."/>
        </authorList>
    </citation>
    <scope>NUCLEOTIDE SEQUENCE [LARGE SCALE GENOMIC DNA]</scope>
    <source>
        <strain evidence="9 10">EXF-5753</strain>
    </source>
</reference>
<organism evidence="9 10">
    <name type="scientific">Wallemia hederae</name>
    <dbReference type="NCBI Taxonomy" id="1540922"/>
    <lineage>
        <taxon>Eukaryota</taxon>
        <taxon>Fungi</taxon>
        <taxon>Dikarya</taxon>
        <taxon>Basidiomycota</taxon>
        <taxon>Wallemiomycotina</taxon>
        <taxon>Wallemiomycetes</taxon>
        <taxon>Wallemiales</taxon>
        <taxon>Wallemiaceae</taxon>
        <taxon>Wallemia</taxon>
    </lineage>
</organism>
<dbReference type="GO" id="GO:0005789">
    <property type="term" value="C:endoplasmic reticulum membrane"/>
    <property type="evidence" value="ECO:0007669"/>
    <property type="project" value="UniProtKB-SubCell"/>
</dbReference>
<gene>
    <name evidence="9" type="ORF">E3P99_02950</name>
</gene>
<keyword evidence="7 8" id="KW-0472">Membrane</keyword>
<evidence type="ECO:0000256" key="6">
    <source>
        <dbReference type="ARBA" id="ARBA00022989"/>
    </source>
</evidence>
<name>A0A4T0FK87_9BASI</name>
<dbReference type="Proteomes" id="UP000310189">
    <property type="component" value="Unassembled WGS sequence"/>
</dbReference>